<keyword evidence="2" id="KW-0378">Hydrolase</keyword>
<evidence type="ECO:0000313" key="6">
    <source>
        <dbReference type="Proteomes" id="UP000632222"/>
    </source>
</evidence>
<evidence type="ECO:0000313" key="5">
    <source>
        <dbReference type="EMBL" id="GGJ45350.1"/>
    </source>
</evidence>
<dbReference type="Pfam" id="PF02016">
    <property type="entry name" value="Peptidase_S66"/>
    <property type="match status" value="1"/>
</dbReference>
<dbReference type="InterPro" id="IPR027461">
    <property type="entry name" value="Carboxypeptidase_A_C_sf"/>
</dbReference>
<keyword evidence="6" id="KW-1185">Reference proteome</keyword>
<name>A0ABQ2D3Z6_9DEIO</name>
<dbReference type="InterPro" id="IPR040921">
    <property type="entry name" value="Peptidase_S66C"/>
</dbReference>
<sequence length="343" mass="38198">MFIKPLHLDSDATIATVSLSSGFVTEVLHRYEAAKRQIKQAFGWQVRETPNAFRGSEYLYRNLQARADDLHWALCNPDINGIISIIGGDDSVRLLPFLDLDLIRAHPKVFMGFSDSTITLMQFLRAGVVAFHGPAMLTDLAEHGGLHPYVQASVAETLMQTDSLHFSAAPEWTGQRVEWMDPALQEQKRQFEPSEGWGWLQGEGCVSGHTIGGCIEVLDMLNGTPGWPAPELWKGSVLCLETSEDAPPPAQVGYWLRNFGAQGILSGAKALLLARPHRYPAEWVPELYQWVKRVLREYGREDLPVVANMDFGHTSPQMVLPLGIQVEVDVSRQSIRMLEAAVL</sequence>
<feature type="domain" description="LD-carboxypeptidase N-terminal" evidence="3">
    <location>
        <begin position="14"/>
        <end position="133"/>
    </location>
</feature>
<evidence type="ECO:0000256" key="2">
    <source>
        <dbReference type="ARBA" id="ARBA00022801"/>
    </source>
</evidence>
<evidence type="ECO:0000259" key="3">
    <source>
        <dbReference type="Pfam" id="PF02016"/>
    </source>
</evidence>
<dbReference type="Gene3D" id="3.50.30.60">
    <property type="entry name" value="LD-carboxypeptidase A C-terminal domain-like"/>
    <property type="match status" value="1"/>
</dbReference>
<dbReference type="InterPro" id="IPR003507">
    <property type="entry name" value="S66_fam"/>
</dbReference>
<evidence type="ECO:0000259" key="4">
    <source>
        <dbReference type="Pfam" id="PF17676"/>
    </source>
</evidence>
<organism evidence="5 6">
    <name type="scientific">Deinococcus roseus</name>
    <dbReference type="NCBI Taxonomy" id="392414"/>
    <lineage>
        <taxon>Bacteria</taxon>
        <taxon>Thermotogati</taxon>
        <taxon>Deinococcota</taxon>
        <taxon>Deinococci</taxon>
        <taxon>Deinococcales</taxon>
        <taxon>Deinococcaceae</taxon>
        <taxon>Deinococcus</taxon>
    </lineage>
</organism>
<comment type="caution">
    <text evidence="5">The sequence shown here is derived from an EMBL/GenBank/DDBJ whole genome shotgun (WGS) entry which is preliminary data.</text>
</comment>
<comment type="similarity">
    <text evidence="1">Belongs to the peptidase S66 family.</text>
</comment>
<reference evidence="6" key="1">
    <citation type="journal article" date="2019" name="Int. J. Syst. Evol. Microbiol.">
        <title>The Global Catalogue of Microorganisms (GCM) 10K type strain sequencing project: providing services to taxonomists for standard genome sequencing and annotation.</title>
        <authorList>
            <consortium name="The Broad Institute Genomics Platform"/>
            <consortium name="The Broad Institute Genome Sequencing Center for Infectious Disease"/>
            <person name="Wu L."/>
            <person name="Ma J."/>
        </authorList>
    </citation>
    <scope>NUCLEOTIDE SEQUENCE [LARGE SCALE GENOMIC DNA]</scope>
    <source>
        <strain evidence="6">JCM 14370</strain>
    </source>
</reference>
<dbReference type="PANTHER" id="PTHR30237:SF4">
    <property type="entry name" value="LD-CARBOXYPEPTIDASE C-TERMINAL DOMAIN-CONTAINING PROTEIN"/>
    <property type="match status" value="1"/>
</dbReference>
<feature type="domain" description="LD-carboxypeptidase C-terminal" evidence="4">
    <location>
        <begin position="207"/>
        <end position="328"/>
    </location>
</feature>
<dbReference type="EMBL" id="BMOD01000015">
    <property type="protein sequence ID" value="GGJ45350.1"/>
    <property type="molecule type" value="Genomic_DNA"/>
</dbReference>
<accession>A0ABQ2D3Z6</accession>
<dbReference type="Pfam" id="PF17676">
    <property type="entry name" value="Peptidase_S66C"/>
    <property type="match status" value="1"/>
</dbReference>
<dbReference type="RefSeq" id="WP_189004664.1">
    <property type="nucleotide sequence ID" value="NZ_BMOD01000015.1"/>
</dbReference>
<protein>
    <submittedName>
        <fullName evidence="5">LD-carboxypeptidase</fullName>
    </submittedName>
</protein>
<dbReference type="SUPFAM" id="SSF141986">
    <property type="entry name" value="LD-carboxypeptidase A C-terminal domain-like"/>
    <property type="match status" value="1"/>
</dbReference>
<evidence type="ECO:0000256" key="1">
    <source>
        <dbReference type="ARBA" id="ARBA00010233"/>
    </source>
</evidence>
<dbReference type="InterPro" id="IPR029062">
    <property type="entry name" value="Class_I_gatase-like"/>
</dbReference>
<dbReference type="InterPro" id="IPR040449">
    <property type="entry name" value="Peptidase_S66_N"/>
</dbReference>
<dbReference type="Gene3D" id="3.40.50.10740">
    <property type="entry name" value="Class I glutamine amidotransferase-like"/>
    <property type="match status" value="1"/>
</dbReference>
<dbReference type="Proteomes" id="UP000632222">
    <property type="component" value="Unassembled WGS sequence"/>
</dbReference>
<proteinExistence type="inferred from homology"/>
<dbReference type="InterPro" id="IPR027478">
    <property type="entry name" value="LdcA_N"/>
</dbReference>
<dbReference type="PIRSF" id="PIRSF028757">
    <property type="entry name" value="LD-carboxypeptidase"/>
    <property type="match status" value="1"/>
</dbReference>
<dbReference type="CDD" id="cd07062">
    <property type="entry name" value="Peptidase_S66_mccF_like"/>
    <property type="match status" value="1"/>
</dbReference>
<gene>
    <name evidence="5" type="ORF">GCM10008938_34560</name>
</gene>
<dbReference type="SUPFAM" id="SSF52317">
    <property type="entry name" value="Class I glutamine amidotransferase-like"/>
    <property type="match status" value="1"/>
</dbReference>
<dbReference type="PANTHER" id="PTHR30237">
    <property type="entry name" value="MURAMOYLTETRAPEPTIDE CARBOXYPEPTIDASE"/>
    <property type="match status" value="1"/>
</dbReference>